<keyword evidence="4 9" id="KW-0328">Glycosyltransferase</keyword>
<comment type="similarity">
    <text evidence="2">Belongs to the disproportionating enzyme family.</text>
</comment>
<reference evidence="9" key="1">
    <citation type="submission" date="2019-08" db="EMBL/GenBank/DDBJ databases">
        <authorList>
            <person name="Kucharzyk K."/>
            <person name="Murdoch R.W."/>
            <person name="Higgins S."/>
            <person name="Loffler F."/>
        </authorList>
    </citation>
    <scope>NUCLEOTIDE SEQUENCE</scope>
</reference>
<organism evidence="9">
    <name type="scientific">bioreactor metagenome</name>
    <dbReference type="NCBI Taxonomy" id="1076179"/>
    <lineage>
        <taxon>unclassified sequences</taxon>
        <taxon>metagenomes</taxon>
        <taxon>ecological metagenomes</taxon>
    </lineage>
</organism>
<dbReference type="EMBL" id="VSSQ01001647">
    <property type="protein sequence ID" value="MPM10070.1"/>
    <property type="molecule type" value="Genomic_DNA"/>
</dbReference>
<dbReference type="NCBIfam" id="NF011080">
    <property type="entry name" value="PRK14508.1-3"/>
    <property type="match status" value="1"/>
</dbReference>
<evidence type="ECO:0000256" key="2">
    <source>
        <dbReference type="ARBA" id="ARBA00005684"/>
    </source>
</evidence>
<accession>A0A644X1P5</accession>
<dbReference type="Pfam" id="PF02446">
    <property type="entry name" value="Glyco_hydro_77"/>
    <property type="match status" value="1"/>
</dbReference>
<dbReference type="PANTHER" id="PTHR32438">
    <property type="entry name" value="4-ALPHA-GLUCANOTRANSFERASE DPE1, CHLOROPLASTIC/AMYLOPLASTIC"/>
    <property type="match status" value="1"/>
</dbReference>
<evidence type="ECO:0000256" key="8">
    <source>
        <dbReference type="ARBA" id="ARBA00031501"/>
    </source>
</evidence>
<keyword evidence="5 9" id="KW-0808">Transferase</keyword>
<comment type="caution">
    <text evidence="9">The sequence shown here is derived from an EMBL/GenBank/DDBJ whole genome shotgun (WGS) entry which is preliminary data.</text>
</comment>
<dbReference type="EC" id="2.4.1.25" evidence="3"/>
<dbReference type="InterPro" id="IPR017853">
    <property type="entry name" value="GH"/>
</dbReference>
<name>A0A644X1P5_9ZZZZ</name>
<evidence type="ECO:0000256" key="6">
    <source>
        <dbReference type="ARBA" id="ARBA00023277"/>
    </source>
</evidence>
<dbReference type="Gene3D" id="3.20.20.80">
    <property type="entry name" value="Glycosidases"/>
    <property type="match status" value="1"/>
</dbReference>
<evidence type="ECO:0000256" key="7">
    <source>
        <dbReference type="ARBA" id="ARBA00031423"/>
    </source>
</evidence>
<dbReference type="GO" id="GO:0004134">
    <property type="term" value="F:4-alpha-glucanotransferase activity"/>
    <property type="evidence" value="ECO:0007669"/>
    <property type="project" value="UniProtKB-EC"/>
</dbReference>
<evidence type="ECO:0000256" key="5">
    <source>
        <dbReference type="ARBA" id="ARBA00022679"/>
    </source>
</evidence>
<dbReference type="SUPFAM" id="SSF51445">
    <property type="entry name" value="(Trans)glycosidases"/>
    <property type="match status" value="1"/>
</dbReference>
<evidence type="ECO:0000313" key="9">
    <source>
        <dbReference type="EMBL" id="MPM10070.1"/>
    </source>
</evidence>
<dbReference type="NCBIfam" id="TIGR00217">
    <property type="entry name" value="malQ"/>
    <property type="match status" value="1"/>
</dbReference>
<comment type="catalytic activity">
    <reaction evidence="1">
        <text>Transfers a segment of a (1-&gt;4)-alpha-D-glucan to a new position in an acceptor, which may be glucose or a (1-&gt;4)-alpha-D-glucan.</text>
        <dbReference type="EC" id="2.4.1.25"/>
    </reaction>
</comment>
<gene>
    <name evidence="9" type="primary">malQ_5</name>
    <name evidence="9" type="ORF">SDC9_56394</name>
</gene>
<evidence type="ECO:0000256" key="4">
    <source>
        <dbReference type="ARBA" id="ARBA00022676"/>
    </source>
</evidence>
<protein>
    <recommendedName>
        <fullName evidence="3">4-alpha-glucanotransferase</fullName>
        <ecNumber evidence="3">2.4.1.25</ecNumber>
    </recommendedName>
    <alternativeName>
        <fullName evidence="7">Amylomaltase</fullName>
    </alternativeName>
    <alternativeName>
        <fullName evidence="8">Disproportionating enzyme</fullName>
    </alternativeName>
</protein>
<dbReference type="AlphaFoldDB" id="A0A644X1P5"/>
<evidence type="ECO:0000256" key="3">
    <source>
        <dbReference type="ARBA" id="ARBA00012560"/>
    </source>
</evidence>
<dbReference type="GO" id="GO:0005975">
    <property type="term" value="P:carbohydrate metabolic process"/>
    <property type="evidence" value="ECO:0007669"/>
    <property type="project" value="InterPro"/>
</dbReference>
<proteinExistence type="inferred from homology"/>
<dbReference type="InterPro" id="IPR003385">
    <property type="entry name" value="Glyco_hydro_77"/>
</dbReference>
<dbReference type="PANTHER" id="PTHR32438:SF5">
    <property type="entry name" value="4-ALPHA-GLUCANOTRANSFERASE DPE1, CHLOROPLASTIC_AMYLOPLASTIC"/>
    <property type="match status" value="1"/>
</dbReference>
<keyword evidence="6" id="KW-0119">Carbohydrate metabolism</keyword>
<sequence>MNLMKLGVHMKRSSGILLHISSLPSPYGIGSLGREAYAFVDQLERARQSYWQVLPLGPTGYGDSPYQTFSAFAGNPYFIDLETLVNEGLLDRFALDAIDWGSPARQVDYGKIYFNRFTVLKSAFARAMQDSEKTRALDDFSQKNADWLEDYALFMSLKDENGGVAWNKWSQETRMREQSALDSARSRLGESIRFYKFIQCLFFEQWVKLKAYANEHGIRIVGDLPIYVPLDSADVWSAPEEFQLDEERRPRCVAGVPPDYFSEDGQLWGNPIYDWDYMKQTGYAWWIRRMRSAATLFDCLRIDHFRGLSSYWSVSADAETARGGVWVEGPGIGFVDAIKAACPQMEVIAEDLGFLTDEVRSLLKQSGFPGMKVLQFAFDSREPSNYLPHTYDRHCVCYAGTHDNTTTAGWFSEVDPLAVGYAVEYLGLNEREGYVWGILRGGMGSVSDLFVSQMQDYLGLDATGRMNIPGTLGGNNWRWRLLPGEFTDELIEKIAAMTTIYGR</sequence>
<evidence type="ECO:0000256" key="1">
    <source>
        <dbReference type="ARBA" id="ARBA00000439"/>
    </source>
</evidence>